<dbReference type="GO" id="GO:0006865">
    <property type="term" value="P:amino acid transport"/>
    <property type="evidence" value="ECO:0007669"/>
    <property type="project" value="TreeGrafter"/>
</dbReference>
<feature type="binding site" evidence="6">
    <location>
        <position position="346"/>
    </location>
    <ligand>
        <name>Na(+)</name>
        <dbReference type="ChEBI" id="CHEBI:29101"/>
        <label>1</label>
    </ligand>
</feature>
<sequence>MSNSPVKDAQGKDNSSTLTAPVSSANITKDSSESQMNGNDIELKSKQPILEASGENSGSNGPLFNPISKTGTDTYCPEARTGCVSSDGEQTLIDKDVEKTICSGPSHMQDTTKRETWGGAFLIPYFSVLLLLALPLFFMELVLGQFHRQGPITVWRMVPLFKGVGYASCFMSYIVAFYYNIVIGWSFFYLFNSFTASLPWMTCNNEWNTKDCWQLDWFNDTAPPENVTYNPNTSVSSTTEFFERETLSLHHSSGIDDLGYIKWQLALCTLSTFIILYFSLWKGVKSSGKVVYITATLPYIVLAILLIRGVMLPGAAKGVRYFITPNTSRLGDLQVWIDAAVQIYFSVGAGFGVHIAYASYNKFKHNCYRDCLITAVINSFTSIFSGFVIFSYLGYMAYKTNKNISEVATEGPGLVFIVYPEAISTLPGSTAWSILFFLMLLTLGLDSAFGGLESPLTGLKDELSRFFVHKYSREIFTLIVVGSAYLFSLPCVTTGGMYVFKILDTFAAGTSILVAVLFQAIGVSWLYGVRQLCDDIETMLGFRPGFYWRICWKFVTPVLLMIIVISSVVTYEPLEYISSQYHYIYPLHANVIGWLIAGASMAFIPAMAIYQMTKYEGTFKEKLALCISPEWEHSEIRRTKFVKRFETSHWTAF</sequence>
<feature type="transmembrane region" description="Helical" evidence="9">
    <location>
        <begin position="260"/>
        <end position="278"/>
    </location>
</feature>
<keyword evidence="6" id="KW-0479">Metal-binding</keyword>
<protein>
    <submittedName>
        <fullName evidence="10">Sodium-dependent noradrenaline transporter-like</fullName>
    </submittedName>
</protein>
<dbReference type="PANTHER" id="PTHR11616:SF38">
    <property type="entry name" value="SODIUM-DEPENDENT DOPAMINE TRANSPORTER"/>
    <property type="match status" value="1"/>
</dbReference>
<feature type="transmembrane region" description="Helical" evidence="9">
    <location>
        <begin position="335"/>
        <end position="360"/>
    </location>
</feature>
<dbReference type="GO" id="GO:0046872">
    <property type="term" value="F:metal ion binding"/>
    <property type="evidence" value="ECO:0007669"/>
    <property type="project" value="UniProtKB-KW"/>
</dbReference>
<evidence type="ECO:0000256" key="8">
    <source>
        <dbReference type="SAM" id="MobiDB-lite"/>
    </source>
</evidence>
<dbReference type="PRINTS" id="PR00176">
    <property type="entry name" value="NANEUSMPORT"/>
</dbReference>
<dbReference type="GO" id="GO:0035725">
    <property type="term" value="P:sodium ion transmembrane transport"/>
    <property type="evidence" value="ECO:0007669"/>
    <property type="project" value="TreeGrafter"/>
</dbReference>
<comment type="subcellular location">
    <subcellularLocation>
        <location evidence="1">Membrane</location>
        <topology evidence="1">Multi-pass membrane protein</topology>
    </subcellularLocation>
</comment>
<feature type="binding site" evidence="6">
    <location>
        <position position="443"/>
    </location>
    <ligand>
        <name>Na(+)</name>
        <dbReference type="ChEBI" id="CHEBI:29101"/>
        <label>1</label>
    </ligand>
</feature>
<keyword evidence="3 9" id="KW-0812">Transmembrane</keyword>
<keyword evidence="11" id="KW-1185">Reference proteome</keyword>
<keyword evidence="6" id="KW-0915">Sodium</keyword>
<name>A0AA36B6R1_OCTVU</name>
<feature type="transmembrane region" description="Helical" evidence="9">
    <location>
        <begin position="434"/>
        <end position="454"/>
    </location>
</feature>
<evidence type="ECO:0000256" key="6">
    <source>
        <dbReference type="PIRSR" id="PIRSR600175-1"/>
    </source>
</evidence>
<keyword evidence="2" id="KW-0813">Transport</keyword>
<feature type="binding site" evidence="6">
    <location>
        <position position="446"/>
    </location>
    <ligand>
        <name>Na(+)</name>
        <dbReference type="ChEBI" id="CHEBI:29101"/>
        <label>1</label>
    </ligand>
</feature>
<feature type="transmembrane region" description="Helical" evidence="9">
    <location>
        <begin position="372"/>
        <end position="395"/>
    </location>
</feature>
<evidence type="ECO:0000256" key="4">
    <source>
        <dbReference type="ARBA" id="ARBA00022989"/>
    </source>
</evidence>
<evidence type="ECO:0000256" key="3">
    <source>
        <dbReference type="ARBA" id="ARBA00022692"/>
    </source>
</evidence>
<dbReference type="AlphaFoldDB" id="A0AA36B6R1"/>
<feature type="compositionally biased region" description="Polar residues" evidence="8">
    <location>
        <begin position="12"/>
        <end position="38"/>
    </location>
</feature>
<dbReference type="PANTHER" id="PTHR11616">
    <property type="entry name" value="SODIUM/CHLORIDE DEPENDENT TRANSPORTER"/>
    <property type="match status" value="1"/>
</dbReference>
<reference evidence="10" key="1">
    <citation type="submission" date="2023-08" db="EMBL/GenBank/DDBJ databases">
        <authorList>
            <person name="Alioto T."/>
            <person name="Alioto T."/>
            <person name="Gomez Garrido J."/>
        </authorList>
    </citation>
    <scope>NUCLEOTIDE SEQUENCE</scope>
</reference>
<dbReference type="SUPFAM" id="SSF161070">
    <property type="entry name" value="SNF-like"/>
    <property type="match status" value="1"/>
</dbReference>
<dbReference type="GO" id="GO:0005886">
    <property type="term" value="C:plasma membrane"/>
    <property type="evidence" value="ECO:0007669"/>
    <property type="project" value="TreeGrafter"/>
</dbReference>
<feature type="transmembrane region" description="Helical" evidence="9">
    <location>
        <begin position="591"/>
        <end position="610"/>
    </location>
</feature>
<feature type="region of interest" description="Disordered" evidence="8">
    <location>
        <begin position="1"/>
        <end position="41"/>
    </location>
</feature>
<evidence type="ECO:0000313" key="10">
    <source>
        <dbReference type="EMBL" id="CAI9728022.1"/>
    </source>
</evidence>
<evidence type="ECO:0000313" key="11">
    <source>
        <dbReference type="Proteomes" id="UP001162480"/>
    </source>
</evidence>
<feature type="transmembrane region" description="Helical" evidence="9">
    <location>
        <begin position="122"/>
        <end position="143"/>
    </location>
</feature>
<feature type="transmembrane region" description="Helical" evidence="9">
    <location>
        <begin position="290"/>
        <end position="315"/>
    </location>
</feature>
<feature type="transmembrane region" description="Helical" evidence="9">
    <location>
        <begin position="164"/>
        <end position="191"/>
    </location>
</feature>
<evidence type="ECO:0000256" key="5">
    <source>
        <dbReference type="ARBA" id="ARBA00023136"/>
    </source>
</evidence>
<feature type="transmembrane region" description="Helical" evidence="9">
    <location>
        <begin position="506"/>
        <end position="529"/>
    </location>
</feature>
<dbReference type="Proteomes" id="UP001162480">
    <property type="component" value="Chromosome 9"/>
</dbReference>
<keyword evidence="7" id="KW-1015">Disulfide bond</keyword>
<organism evidence="10 11">
    <name type="scientific">Octopus vulgaris</name>
    <name type="common">Common octopus</name>
    <dbReference type="NCBI Taxonomy" id="6645"/>
    <lineage>
        <taxon>Eukaryota</taxon>
        <taxon>Metazoa</taxon>
        <taxon>Spiralia</taxon>
        <taxon>Lophotrochozoa</taxon>
        <taxon>Mollusca</taxon>
        <taxon>Cephalopoda</taxon>
        <taxon>Coleoidea</taxon>
        <taxon>Octopodiformes</taxon>
        <taxon>Octopoda</taxon>
        <taxon>Incirrata</taxon>
        <taxon>Octopodidae</taxon>
        <taxon>Octopus</taxon>
    </lineage>
</organism>
<evidence type="ECO:0000256" key="9">
    <source>
        <dbReference type="SAM" id="Phobius"/>
    </source>
</evidence>
<keyword evidence="4 9" id="KW-1133">Transmembrane helix</keyword>
<dbReference type="EMBL" id="OX597822">
    <property type="protein sequence ID" value="CAI9728022.1"/>
    <property type="molecule type" value="Genomic_DNA"/>
</dbReference>
<evidence type="ECO:0000256" key="1">
    <source>
        <dbReference type="ARBA" id="ARBA00004141"/>
    </source>
</evidence>
<accession>A0AA36B6R1</accession>
<gene>
    <name evidence="10" type="ORF">OCTVUL_1B016610</name>
</gene>
<feature type="transmembrane region" description="Helical" evidence="9">
    <location>
        <begin position="550"/>
        <end position="571"/>
    </location>
</feature>
<evidence type="ECO:0000256" key="7">
    <source>
        <dbReference type="PIRSR" id="PIRSR600175-2"/>
    </source>
</evidence>
<dbReference type="InterPro" id="IPR037272">
    <property type="entry name" value="SNS_sf"/>
</dbReference>
<feature type="transmembrane region" description="Helical" evidence="9">
    <location>
        <begin position="475"/>
        <end position="500"/>
    </location>
</feature>
<feature type="binding site" evidence="6">
    <location>
        <position position="378"/>
    </location>
    <ligand>
        <name>Na(+)</name>
        <dbReference type="ChEBI" id="CHEBI:29101"/>
        <label>1</label>
    </ligand>
</feature>
<dbReference type="InterPro" id="IPR000175">
    <property type="entry name" value="Na/ntran_symport"/>
</dbReference>
<proteinExistence type="predicted"/>
<dbReference type="PROSITE" id="PS00754">
    <property type="entry name" value="NA_NEUROTRAN_SYMP_2"/>
    <property type="match status" value="1"/>
</dbReference>
<feature type="binding site" evidence="6">
    <location>
        <position position="447"/>
    </location>
    <ligand>
        <name>Na(+)</name>
        <dbReference type="ChEBI" id="CHEBI:29101"/>
        <label>1</label>
    </ligand>
</feature>
<keyword evidence="5 9" id="KW-0472">Membrane</keyword>
<feature type="disulfide bond" evidence="7">
    <location>
        <begin position="203"/>
        <end position="212"/>
    </location>
</feature>
<evidence type="ECO:0000256" key="2">
    <source>
        <dbReference type="ARBA" id="ARBA00022448"/>
    </source>
</evidence>
<dbReference type="Pfam" id="PF00209">
    <property type="entry name" value="SNF"/>
    <property type="match status" value="1"/>
</dbReference>